<dbReference type="STRING" id="57577.A0A2K3NGF9"/>
<dbReference type="EMBL" id="ASHM01020946">
    <property type="protein sequence ID" value="PNY02117.1"/>
    <property type="molecule type" value="Genomic_DNA"/>
</dbReference>
<proteinExistence type="inferred from homology"/>
<dbReference type="InterPro" id="IPR002213">
    <property type="entry name" value="UDP_glucos_trans"/>
</dbReference>
<dbReference type="PANTHER" id="PTHR48047:SF19">
    <property type="entry name" value="GLYCOSYLTRANSFERASE"/>
    <property type="match status" value="1"/>
</dbReference>
<dbReference type="Proteomes" id="UP000236291">
    <property type="component" value="Unassembled WGS sequence"/>
</dbReference>
<reference evidence="7 8" key="1">
    <citation type="journal article" date="2014" name="Am. J. Bot.">
        <title>Genome assembly and annotation for red clover (Trifolium pratense; Fabaceae).</title>
        <authorList>
            <person name="Istvanek J."/>
            <person name="Jaros M."/>
            <person name="Krenek A."/>
            <person name="Repkova J."/>
        </authorList>
    </citation>
    <scope>NUCLEOTIDE SEQUENCE [LARGE SCALE GENOMIC DNA]</scope>
    <source>
        <strain evidence="8">cv. Tatra</strain>
        <tissue evidence="7">Young leaves</tissue>
    </source>
</reference>
<dbReference type="EC" id="2.4.1.-" evidence="5"/>
<dbReference type="Pfam" id="PF26168">
    <property type="entry name" value="Glyco_transf_N"/>
    <property type="match status" value="1"/>
</dbReference>
<evidence type="ECO:0000259" key="6">
    <source>
        <dbReference type="Pfam" id="PF26168"/>
    </source>
</evidence>
<organism evidence="7 8">
    <name type="scientific">Trifolium pratense</name>
    <name type="common">Red clover</name>
    <dbReference type="NCBI Taxonomy" id="57577"/>
    <lineage>
        <taxon>Eukaryota</taxon>
        <taxon>Viridiplantae</taxon>
        <taxon>Streptophyta</taxon>
        <taxon>Embryophyta</taxon>
        <taxon>Tracheophyta</taxon>
        <taxon>Spermatophyta</taxon>
        <taxon>Magnoliopsida</taxon>
        <taxon>eudicotyledons</taxon>
        <taxon>Gunneridae</taxon>
        <taxon>Pentapetalae</taxon>
        <taxon>rosids</taxon>
        <taxon>fabids</taxon>
        <taxon>Fabales</taxon>
        <taxon>Fabaceae</taxon>
        <taxon>Papilionoideae</taxon>
        <taxon>50 kb inversion clade</taxon>
        <taxon>NPAAA clade</taxon>
        <taxon>Hologalegina</taxon>
        <taxon>IRL clade</taxon>
        <taxon>Trifolieae</taxon>
        <taxon>Trifolium</taxon>
    </lineage>
</organism>
<dbReference type="ExpressionAtlas" id="A0A2K3NGF9">
    <property type="expression patterns" value="baseline"/>
</dbReference>
<keyword evidence="3 4" id="KW-0808">Transferase</keyword>
<sequence>MTKEVIMDSTQKCNLHIVCIPFMAAGHILPMVDMAKLLARQNVKVTIITTPLNAIPFKTTINREIHLGSQIQLLEVKFPNVEAGIPEGCESIETLPSMGLLDNFYIAINLLKKPIKELLEKLEPFPTCIICDKNIISLAEIIHKLKIPRIIFDGTNCFSLLCNHNIHTSKVCETLSESDEFVVPGLTHRIEMRKSQLPKIFQPIPNKDMNFIREKFRDDANNAYGIVVNSFEELESGYVEEYQRVTGHKVWCVGPVSLINKDDLDKTQRGSKKPIDDANQYLQWLDSWPEKSVIYVCLGSLNRVTPKQLIEFGLGLEATNRPFIWVVRKAYRWREVEKWLLEDGFEKRVKERGFLVRTWVPQVLILSHKAIGAFLTHCGWNSTLEGICAGVPLVTFPRFADQFYNEKLVVQLIENGVRVGAEVAVQLGDEDKFGDGVQVNRENVKEAIEKVMGGGEGKNERRERAMKYADMAKKAIEEGGSSYINMLKLIEDLKHVKLNG</sequence>
<evidence type="ECO:0000256" key="4">
    <source>
        <dbReference type="RuleBase" id="RU003718"/>
    </source>
</evidence>
<dbReference type="Gene3D" id="3.40.50.2000">
    <property type="entry name" value="Glycogen Phosphorylase B"/>
    <property type="match status" value="2"/>
</dbReference>
<comment type="caution">
    <text evidence="7">The sequence shown here is derived from an EMBL/GenBank/DDBJ whole genome shotgun (WGS) entry which is preliminary data.</text>
</comment>
<dbReference type="PANTHER" id="PTHR48047">
    <property type="entry name" value="GLYCOSYLTRANSFERASE"/>
    <property type="match status" value="1"/>
</dbReference>
<dbReference type="FunFam" id="3.40.50.2000:FF:000071">
    <property type="entry name" value="Glycosyltransferase"/>
    <property type="match status" value="1"/>
</dbReference>
<evidence type="ECO:0000256" key="3">
    <source>
        <dbReference type="ARBA" id="ARBA00022679"/>
    </source>
</evidence>
<dbReference type="AlphaFoldDB" id="A0A2K3NGF9"/>
<accession>A0A2K3NGF9</accession>
<dbReference type="FunFam" id="3.40.50.2000:FF:000047">
    <property type="entry name" value="Glycosyltransferase"/>
    <property type="match status" value="1"/>
</dbReference>
<evidence type="ECO:0000256" key="1">
    <source>
        <dbReference type="ARBA" id="ARBA00009995"/>
    </source>
</evidence>
<feature type="domain" description="Glycosyltransferase N-terminal" evidence="6">
    <location>
        <begin position="16"/>
        <end position="256"/>
    </location>
</feature>
<gene>
    <name evidence="7" type="ORF">L195_g025422</name>
</gene>
<name>A0A2K3NGF9_TRIPR</name>
<evidence type="ECO:0000256" key="2">
    <source>
        <dbReference type="ARBA" id="ARBA00022676"/>
    </source>
</evidence>
<dbReference type="PROSITE" id="PS00375">
    <property type="entry name" value="UDPGT"/>
    <property type="match status" value="1"/>
</dbReference>
<evidence type="ECO:0000313" key="8">
    <source>
        <dbReference type="Proteomes" id="UP000236291"/>
    </source>
</evidence>
<dbReference type="Pfam" id="PF00201">
    <property type="entry name" value="UDPGT"/>
    <property type="match status" value="1"/>
</dbReference>
<comment type="similarity">
    <text evidence="1 4">Belongs to the UDP-glycosyltransferase family.</text>
</comment>
<reference evidence="7 8" key="2">
    <citation type="journal article" date="2017" name="Front. Plant Sci.">
        <title>Gene Classification and Mining of Molecular Markers Useful in Red Clover (Trifolium pratense) Breeding.</title>
        <authorList>
            <person name="Istvanek J."/>
            <person name="Dluhosova J."/>
            <person name="Dluhos P."/>
            <person name="Patkova L."/>
            <person name="Nedelnik J."/>
            <person name="Repkova J."/>
        </authorList>
    </citation>
    <scope>NUCLEOTIDE SEQUENCE [LARGE SCALE GENOMIC DNA]</scope>
    <source>
        <strain evidence="8">cv. Tatra</strain>
        <tissue evidence="7">Young leaves</tissue>
    </source>
</reference>
<dbReference type="SUPFAM" id="SSF53756">
    <property type="entry name" value="UDP-Glycosyltransferase/glycogen phosphorylase"/>
    <property type="match status" value="1"/>
</dbReference>
<dbReference type="CDD" id="cd03784">
    <property type="entry name" value="GT1_Gtf-like"/>
    <property type="match status" value="1"/>
</dbReference>
<dbReference type="InterPro" id="IPR058980">
    <property type="entry name" value="Glyco_transf_N"/>
</dbReference>
<evidence type="ECO:0000313" key="7">
    <source>
        <dbReference type="EMBL" id="PNY02117.1"/>
    </source>
</evidence>
<keyword evidence="2 4" id="KW-0328">Glycosyltransferase</keyword>
<protein>
    <recommendedName>
        <fullName evidence="5">Glycosyltransferase</fullName>
        <ecNumber evidence="5">2.4.1.-</ecNumber>
    </recommendedName>
</protein>
<dbReference type="InterPro" id="IPR035595">
    <property type="entry name" value="UDP_glycos_trans_CS"/>
</dbReference>
<evidence type="ECO:0000256" key="5">
    <source>
        <dbReference type="RuleBase" id="RU362057"/>
    </source>
</evidence>
<dbReference type="GO" id="GO:0035251">
    <property type="term" value="F:UDP-glucosyltransferase activity"/>
    <property type="evidence" value="ECO:0007669"/>
    <property type="project" value="TreeGrafter"/>
</dbReference>